<evidence type="ECO:0000313" key="17">
    <source>
        <dbReference type="EMBL" id="MDJ1158047.1"/>
    </source>
</evidence>
<dbReference type="SUPFAM" id="SSF47226">
    <property type="entry name" value="Histidine-containing phosphotransfer domain, HPT domain"/>
    <property type="match status" value="1"/>
</dbReference>
<feature type="compositionally biased region" description="Low complexity" evidence="13">
    <location>
        <begin position="157"/>
        <end position="172"/>
    </location>
</feature>
<evidence type="ECO:0000256" key="4">
    <source>
        <dbReference type="ARBA" id="ARBA00022500"/>
    </source>
</evidence>
<dbReference type="CDD" id="cd00731">
    <property type="entry name" value="CheA_reg"/>
    <property type="match status" value="1"/>
</dbReference>
<dbReference type="RefSeq" id="WP_283740028.1">
    <property type="nucleotide sequence ID" value="NZ_JASJEV010000003.1"/>
</dbReference>
<reference evidence="17 18" key="1">
    <citation type="submission" date="2023-05" db="EMBL/GenBank/DDBJ databases">
        <title>Chelatococcus sp. nov., a moderately thermophilic bacterium isolated from hot spring microbial mat.</title>
        <authorList>
            <person name="Hu C.-J."/>
            <person name="Li W.-J."/>
        </authorList>
    </citation>
    <scope>NUCLEOTIDE SEQUENCE [LARGE SCALE GENOMIC DNA]</scope>
    <source>
        <strain evidence="17 18">SYSU G07232</strain>
    </source>
</reference>
<evidence type="ECO:0000256" key="3">
    <source>
        <dbReference type="ARBA" id="ARBA00021495"/>
    </source>
</evidence>
<dbReference type="InterPro" id="IPR051315">
    <property type="entry name" value="Bact_Chemotaxis_CheA"/>
</dbReference>
<dbReference type="CDD" id="cd16916">
    <property type="entry name" value="HATPase_CheA-like"/>
    <property type="match status" value="1"/>
</dbReference>
<dbReference type="InterPro" id="IPR036641">
    <property type="entry name" value="HPT_dom_sf"/>
</dbReference>
<evidence type="ECO:0000256" key="8">
    <source>
        <dbReference type="ARBA" id="ARBA00022777"/>
    </source>
</evidence>
<evidence type="ECO:0000256" key="7">
    <source>
        <dbReference type="ARBA" id="ARBA00022741"/>
    </source>
</evidence>
<dbReference type="Proteomes" id="UP001321492">
    <property type="component" value="Unassembled WGS sequence"/>
</dbReference>
<name>A0ABT7AGB1_9HYPH</name>
<dbReference type="SMART" id="SM00387">
    <property type="entry name" value="HATPase_c"/>
    <property type="match status" value="1"/>
</dbReference>
<keyword evidence="4" id="KW-0145">Chemotaxis</keyword>
<keyword evidence="5 12" id="KW-0597">Phosphoprotein</keyword>
<dbReference type="SMART" id="SM00260">
    <property type="entry name" value="CheW"/>
    <property type="match status" value="1"/>
</dbReference>
<feature type="domain" description="HPt" evidence="16">
    <location>
        <begin position="1"/>
        <end position="104"/>
    </location>
</feature>
<dbReference type="PRINTS" id="PR00344">
    <property type="entry name" value="BCTRLSENSOR"/>
</dbReference>
<organism evidence="17 18">
    <name type="scientific">Chelatococcus albus</name>
    <dbReference type="NCBI Taxonomy" id="3047466"/>
    <lineage>
        <taxon>Bacteria</taxon>
        <taxon>Pseudomonadati</taxon>
        <taxon>Pseudomonadota</taxon>
        <taxon>Alphaproteobacteria</taxon>
        <taxon>Hyphomicrobiales</taxon>
        <taxon>Chelatococcaceae</taxon>
        <taxon>Chelatococcus</taxon>
    </lineage>
</organism>
<dbReference type="InterPro" id="IPR037006">
    <property type="entry name" value="CheA-like_homodim_sf"/>
</dbReference>
<evidence type="ECO:0000256" key="2">
    <source>
        <dbReference type="ARBA" id="ARBA00012438"/>
    </source>
</evidence>
<evidence type="ECO:0000256" key="9">
    <source>
        <dbReference type="ARBA" id="ARBA00022840"/>
    </source>
</evidence>
<accession>A0ABT7AGB1</accession>
<dbReference type="EMBL" id="JASJEV010000003">
    <property type="protein sequence ID" value="MDJ1158047.1"/>
    <property type="molecule type" value="Genomic_DNA"/>
</dbReference>
<dbReference type="PANTHER" id="PTHR43395">
    <property type="entry name" value="SENSOR HISTIDINE KINASE CHEA"/>
    <property type="match status" value="1"/>
</dbReference>
<dbReference type="InterPro" id="IPR004105">
    <property type="entry name" value="CheA-like_dim"/>
</dbReference>
<evidence type="ECO:0000256" key="11">
    <source>
        <dbReference type="ARBA" id="ARBA00035100"/>
    </source>
</evidence>
<dbReference type="InterPro" id="IPR004358">
    <property type="entry name" value="Sig_transdc_His_kin-like_C"/>
</dbReference>
<keyword evidence="10" id="KW-0902">Two-component regulatory system</keyword>
<dbReference type="PROSITE" id="PS50894">
    <property type="entry name" value="HPT"/>
    <property type="match status" value="1"/>
</dbReference>
<evidence type="ECO:0000259" key="14">
    <source>
        <dbReference type="PROSITE" id="PS50109"/>
    </source>
</evidence>
<dbReference type="Gene3D" id="1.20.120.160">
    <property type="entry name" value="HPT domain"/>
    <property type="match status" value="1"/>
</dbReference>
<dbReference type="InterPro" id="IPR008207">
    <property type="entry name" value="Sig_transdc_His_kin_Hpt_dom"/>
</dbReference>
<dbReference type="Pfam" id="PF01627">
    <property type="entry name" value="Hpt"/>
    <property type="match status" value="1"/>
</dbReference>
<dbReference type="Gene3D" id="3.30.565.10">
    <property type="entry name" value="Histidine kinase-like ATPase, C-terminal domain"/>
    <property type="match status" value="1"/>
</dbReference>
<gene>
    <name evidence="17" type="ORF">QNA08_07345</name>
</gene>
<dbReference type="PANTHER" id="PTHR43395:SF10">
    <property type="entry name" value="CHEMOTAXIS PROTEIN CHEA"/>
    <property type="match status" value="1"/>
</dbReference>
<feature type="region of interest" description="Disordered" evidence="13">
    <location>
        <begin position="340"/>
        <end position="370"/>
    </location>
</feature>
<dbReference type="Gene3D" id="1.10.287.560">
    <property type="entry name" value="Histidine kinase CheA-like, homodimeric domain"/>
    <property type="match status" value="1"/>
</dbReference>
<dbReference type="InterPro" id="IPR036061">
    <property type="entry name" value="CheW-like_dom_sf"/>
</dbReference>
<dbReference type="InterPro" id="IPR036890">
    <property type="entry name" value="HATPase_C_sf"/>
</dbReference>
<dbReference type="SUPFAM" id="SSF47384">
    <property type="entry name" value="Homodimeric domain of signal transducing histidine kinase"/>
    <property type="match status" value="1"/>
</dbReference>
<feature type="compositionally biased region" description="Low complexity" evidence="13">
    <location>
        <begin position="191"/>
        <end position="201"/>
    </location>
</feature>
<feature type="domain" description="Histidine kinase" evidence="14">
    <location>
        <begin position="387"/>
        <end position="621"/>
    </location>
</feature>
<dbReference type="InterPro" id="IPR036097">
    <property type="entry name" value="HisK_dim/P_sf"/>
</dbReference>
<dbReference type="Pfam" id="PF02518">
    <property type="entry name" value="HATPase_c"/>
    <property type="match status" value="1"/>
</dbReference>
<dbReference type="EC" id="2.7.13.3" evidence="2"/>
<feature type="modified residue" description="Phosphohistidine" evidence="12">
    <location>
        <position position="47"/>
    </location>
</feature>
<keyword evidence="9" id="KW-0067">ATP-binding</keyword>
<keyword evidence="7" id="KW-0547">Nucleotide-binding</keyword>
<evidence type="ECO:0000259" key="16">
    <source>
        <dbReference type="PROSITE" id="PS50894"/>
    </source>
</evidence>
<dbReference type="PROSITE" id="PS50851">
    <property type="entry name" value="CHEW"/>
    <property type="match status" value="1"/>
</dbReference>
<dbReference type="PROSITE" id="PS50109">
    <property type="entry name" value="HIS_KIN"/>
    <property type="match status" value="1"/>
</dbReference>
<proteinExistence type="predicted"/>
<feature type="compositionally biased region" description="Low complexity" evidence="13">
    <location>
        <begin position="340"/>
        <end position="369"/>
    </location>
</feature>
<dbReference type="SUPFAM" id="SSF55874">
    <property type="entry name" value="ATPase domain of HSP90 chaperone/DNA topoisomerase II/histidine kinase"/>
    <property type="match status" value="1"/>
</dbReference>
<evidence type="ECO:0000256" key="6">
    <source>
        <dbReference type="ARBA" id="ARBA00022679"/>
    </source>
</evidence>
<evidence type="ECO:0000256" key="1">
    <source>
        <dbReference type="ARBA" id="ARBA00000085"/>
    </source>
</evidence>
<evidence type="ECO:0000313" key="18">
    <source>
        <dbReference type="Proteomes" id="UP001321492"/>
    </source>
</evidence>
<keyword evidence="8" id="KW-0418">Kinase</keyword>
<keyword evidence="6 17" id="KW-0808">Transferase</keyword>
<dbReference type="GO" id="GO:0004673">
    <property type="term" value="F:protein histidine kinase activity"/>
    <property type="evidence" value="ECO:0007669"/>
    <property type="project" value="UniProtKB-EC"/>
</dbReference>
<evidence type="ECO:0000256" key="10">
    <source>
        <dbReference type="ARBA" id="ARBA00023012"/>
    </source>
</evidence>
<evidence type="ECO:0000256" key="5">
    <source>
        <dbReference type="ARBA" id="ARBA00022553"/>
    </source>
</evidence>
<evidence type="ECO:0000259" key="15">
    <source>
        <dbReference type="PROSITE" id="PS50851"/>
    </source>
</evidence>
<dbReference type="SUPFAM" id="SSF50341">
    <property type="entry name" value="CheW-like"/>
    <property type="match status" value="1"/>
</dbReference>
<evidence type="ECO:0000256" key="13">
    <source>
        <dbReference type="SAM" id="MobiDB-lite"/>
    </source>
</evidence>
<dbReference type="InterPro" id="IPR005467">
    <property type="entry name" value="His_kinase_dom"/>
</dbReference>
<comment type="function">
    <text evidence="11">Involved in the transmission of sensory signals from the chemoreceptors to the flagellar motors. CheA is autophosphorylated; it can transfer its phosphate group to either CheB or CheY.</text>
</comment>
<sequence length="770" mass="81274">MDFLDELKQSFFQECEELLAALEARLQALDEGSTDPEDVNAAFRAIHSVKGGAGAFGFADLVNFAHAFEASLDHLRTGRVPVQEAPTGLFLRCSDAVADLVAAARNGEPANKRADLIAELERVGQVLETPAKTEQKAPELTAIFDKLIAQVASGTVPGAAPEPVSAPAEETPWNPDDDPFENPRPAPAVAPPAASAAARPAQGTVVRIRPHRDLFRRGIDPRVLLRSLEAIGPLTITADVAAVPSLQELDVGDCCLQFDVAFEGAVPREAIANALDMFLDAQEFSVGGPEGGMAPSGAAPVGAAAPGGAPEVPASLAASLAAIAASAEASMATRNDAEGAAAPAAAGMPARAANDAGQPQRGGAPAGRAKQVGSIRVDLDRIDRLMNLVGEIVITQSMLAERARMLTIDEGTKLADGILTLTRQTRELQDHVMAVRAQPVKTVFQRMPRLVRELAQTLGKEARLVLSGENTEVDKTVIEELADPLTHMIRNSMDHGLETAAERTANGKPAEGVIHLSAEHRAGRIVISVADDGRGINREKLLAKARSKGLVAPDARPSPQEIDEIIFAPGLSTADKVTDVSGRGVGMDVVRRNVEALGGRITVDSDPGRGCRFTMSLPLTLAVLDGMIVRSAGERFVVPITSIVETLRLSDDTVEHLPSGQEVLRWRNDVVPVARLGAIMTDSPPSDETVIIIAETDRGDRIGIAVDDILGQQQVVVKSLETNYGRVTGASAATILGDGLVALILDVDTMPRLAAQQRRPLVEAMTVNKR</sequence>
<comment type="catalytic activity">
    <reaction evidence="1">
        <text>ATP + protein L-histidine = ADP + protein N-phospho-L-histidine.</text>
        <dbReference type="EC" id="2.7.13.3"/>
    </reaction>
</comment>
<comment type="caution">
    <text evidence="17">The sequence shown here is derived from an EMBL/GenBank/DDBJ whole genome shotgun (WGS) entry which is preliminary data.</text>
</comment>
<feature type="region of interest" description="Disordered" evidence="13">
    <location>
        <begin position="156"/>
        <end position="203"/>
    </location>
</feature>
<evidence type="ECO:0000256" key="12">
    <source>
        <dbReference type="PROSITE-ProRule" id="PRU00110"/>
    </source>
</evidence>
<dbReference type="InterPro" id="IPR003594">
    <property type="entry name" value="HATPase_dom"/>
</dbReference>
<feature type="domain" description="CheW-like" evidence="15">
    <location>
        <begin position="623"/>
        <end position="756"/>
    </location>
</feature>
<keyword evidence="18" id="KW-1185">Reference proteome</keyword>
<dbReference type="Pfam" id="PF02895">
    <property type="entry name" value="H-kinase_dim"/>
    <property type="match status" value="1"/>
</dbReference>
<dbReference type="Gene3D" id="2.30.30.40">
    <property type="entry name" value="SH3 Domains"/>
    <property type="match status" value="1"/>
</dbReference>
<dbReference type="CDD" id="cd00088">
    <property type="entry name" value="HPT"/>
    <property type="match status" value="1"/>
</dbReference>
<dbReference type="SMART" id="SM00073">
    <property type="entry name" value="HPT"/>
    <property type="match status" value="1"/>
</dbReference>
<dbReference type="InterPro" id="IPR002545">
    <property type="entry name" value="CheW-lke_dom"/>
</dbReference>
<dbReference type="Pfam" id="PF01584">
    <property type="entry name" value="CheW"/>
    <property type="match status" value="1"/>
</dbReference>
<protein>
    <recommendedName>
        <fullName evidence="3">Chemotaxis protein CheA</fullName>
        <ecNumber evidence="2">2.7.13.3</ecNumber>
    </recommendedName>
</protein>
<dbReference type="SMART" id="SM01231">
    <property type="entry name" value="H-kinase_dim"/>
    <property type="match status" value="1"/>
</dbReference>